<dbReference type="Pfam" id="PF14497">
    <property type="entry name" value="GST_C_3"/>
    <property type="match status" value="1"/>
</dbReference>
<dbReference type="EMBL" id="BAABBF010000001">
    <property type="protein sequence ID" value="GAA3698409.1"/>
    <property type="molecule type" value="Genomic_DNA"/>
</dbReference>
<dbReference type="Proteomes" id="UP001500523">
    <property type="component" value="Unassembled WGS sequence"/>
</dbReference>
<dbReference type="Gene3D" id="1.20.1050.10">
    <property type="match status" value="1"/>
</dbReference>
<reference evidence="3" key="1">
    <citation type="journal article" date="2019" name="Int. J. Syst. Evol. Microbiol.">
        <title>The Global Catalogue of Microorganisms (GCM) 10K type strain sequencing project: providing services to taxonomists for standard genome sequencing and annotation.</title>
        <authorList>
            <consortium name="The Broad Institute Genomics Platform"/>
            <consortium name="The Broad Institute Genome Sequencing Center for Infectious Disease"/>
            <person name="Wu L."/>
            <person name="Ma J."/>
        </authorList>
    </citation>
    <scope>NUCLEOTIDE SEQUENCE [LARGE SCALE GENOMIC DNA]</scope>
    <source>
        <strain evidence="3">JCM 17498</strain>
    </source>
</reference>
<evidence type="ECO:0000313" key="2">
    <source>
        <dbReference type="EMBL" id="GAA3698409.1"/>
    </source>
</evidence>
<sequence length="235" mass="26902">MAYELWYWPDIPGRGEFVRLAMEAMGLDYDDCARRMGAEALIADLAARRGRTPFAAPYLASEGLVVAQVPNILMFLGERHGIVPSGMRDRLWLNQIQLTITDIVAEVHAVHHPIATGDYYEDQRAEAIRAATQFRDERLPKFLDWFDAAIRDTPGDWLIDHHWTYADTSLFQLVAGLRYMFPQRMATLEPDYPAIIRLHDAVAALPGVRAYLRSDRRLPFNEDGIFRHYLELDAA</sequence>
<dbReference type="PROSITE" id="PS50405">
    <property type="entry name" value="GST_CTER"/>
    <property type="match status" value="1"/>
</dbReference>
<dbReference type="Gene3D" id="3.40.30.10">
    <property type="entry name" value="Glutaredoxin"/>
    <property type="match status" value="1"/>
</dbReference>
<dbReference type="PANTHER" id="PTHR11571:SF263">
    <property type="entry name" value="GLUTATHIONE S-TRANSFERASE"/>
    <property type="match status" value="1"/>
</dbReference>
<gene>
    <name evidence="2" type="ORF">GCM10022268_06010</name>
</gene>
<dbReference type="InterPro" id="IPR004046">
    <property type="entry name" value="GST_C"/>
</dbReference>
<keyword evidence="3" id="KW-1185">Reference proteome</keyword>
<dbReference type="InterPro" id="IPR050213">
    <property type="entry name" value="GST_superfamily"/>
</dbReference>
<dbReference type="SUPFAM" id="SSF47616">
    <property type="entry name" value="GST C-terminal domain-like"/>
    <property type="match status" value="1"/>
</dbReference>
<organism evidence="2 3">
    <name type="scientific">Sphingomonas cynarae</name>
    <dbReference type="NCBI Taxonomy" id="930197"/>
    <lineage>
        <taxon>Bacteria</taxon>
        <taxon>Pseudomonadati</taxon>
        <taxon>Pseudomonadota</taxon>
        <taxon>Alphaproteobacteria</taxon>
        <taxon>Sphingomonadales</taxon>
        <taxon>Sphingomonadaceae</taxon>
        <taxon>Sphingomonas</taxon>
    </lineage>
</organism>
<name>A0ABP7CZ19_9SPHN</name>
<evidence type="ECO:0000259" key="1">
    <source>
        <dbReference type="PROSITE" id="PS50405"/>
    </source>
</evidence>
<dbReference type="InterPro" id="IPR010987">
    <property type="entry name" value="Glutathione-S-Trfase_C-like"/>
</dbReference>
<comment type="caution">
    <text evidence="2">The sequence shown here is derived from an EMBL/GenBank/DDBJ whole genome shotgun (WGS) entry which is preliminary data.</text>
</comment>
<dbReference type="PANTHER" id="PTHR11571">
    <property type="entry name" value="GLUTATHIONE S-TRANSFERASE"/>
    <property type="match status" value="1"/>
</dbReference>
<feature type="domain" description="GST C-terminal" evidence="1">
    <location>
        <begin position="86"/>
        <end position="220"/>
    </location>
</feature>
<dbReference type="InterPro" id="IPR036282">
    <property type="entry name" value="Glutathione-S-Trfase_C_sf"/>
</dbReference>
<dbReference type="RefSeq" id="WP_344691880.1">
    <property type="nucleotide sequence ID" value="NZ_BAABBF010000001.1"/>
</dbReference>
<dbReference type="InterPro" id="IPR036249">
    <property type="entry name" value="Thioredoxin-like_sf"/>
</dbReference>
<evidence type="ECO:0000313" key="3">
    <source>
        <dbReference type="Proteomes" id="UP001500523"/>
    </source>
</evidence>
<proteinExistence type="predicted"/>
<dbReference type="CDD" id="cd03192">
    <property type="entry name" value="GST_C_Sigma_like"/>
    <property type="match status" value="1"/>
</dbReference>
<dbReference type="SUPFAM" id="SSF52833">
    <property type="entry name" value="Thioredoxin-like"/>
    <property type="match status" value="1"/>
</dbReference>
<protein>
    <submittedName>
        <fullName evidence="2">Glutathione S-transferase</fullName>
    </submittedName>
</protein>
<accession>A0ABP7CZ19</accession>